<evidence type="ECO:0000313" key="3">
    <source>
        <dbReference type="Proteomes" id="UP000770717"/>
    </source>
</evidence>
<evidence type="ECO:0000313" key="2">
    <source>
        <dbReference type="EMBL" id="KAG9467264.1"/>
    </source>
</evidence>
<feature type="region of interest" description="Disordered" evidence="1">
    <location>
        <begin position="1"/>
        <end position="49"/>
    </location>
</feature>
<sequence length="93" mass="10995">MEEHKDLYKDILMENHQPLTSPVKASKRKKTKRCPPPLLPRNYSEENHNVPQEDNLQLLFPDKDLNIIYAEEINMSDDQQFKEEIPTDDYPGE</sequence>
<dbReference type="AlphaFoldDB" id="A0A8J6EDY4"/>
<protein>
    <submittedName>
        <fullName evidence="2">Uncharacterized protein</fullName>
    </submittedName>
</protein>
<name>A0A8J6EDY4_ELECQ</name>
<evidence type="ECO:0000256" key="1">
    <source>
        <dbReference type="SAM" id="MobiDB-lite"/>
    </source>
</evidence>
<accession>A0A8J6EDY4</accession>
<dbReference type="EMBL" id="WNTK01001504">
    <property type="protein sequence ID" value="KAG9467264.1"/>
    <property type="molecule type" value="Genomic_DNA"/>
</dbReference>
<organism evidence="2 3">
    <name type="scientific">Eleutherodactylus coqui</name>
    <name type="common">Puerto Rican coqui</name>
    <dbReference type="NCBI Taxonomy" id="57060"/>
    <lineage>
        <taxon>Eukaryota</taxon>
        <taxon>Metazoa</taxon>
        <taxon>Chordata</taxon>
        <taxon>Craniata</taxon>
        <taxon>Vertebrata</taxon>
        <taxon>Euteleostomi</taxon>
        <taxon>Amphibia</taxon>
        <taxon>Batrachia</taxon>
        <taxon>Anura</taxon>
        <taxon>Neobatrachia</taxon>
        <taxon>Hyloidea</taxon>
        <taxon>Eleutherodactylidae</taxon>
        <taxon>Eleutherodactylinae</taxon>
        <taxon>Eleutherodactylus</taxon>
        <taxon>Eleutherodactylus</taxon>
    </lineage>
</organism>
<feature type="compositionally biased region" description="Basic and acidic residues" evidence="1">
    <location>
        <begin position="1"/>
        <end position="13"/>
    </location>
</feature>
<dbReference type="Proteomes" id="UP000770717">
    <property type="component" value="Unassembled WGS sequence"/>
</dbReference>
<dbReference type="OrthoDB" id="10694018at2759"/>
<keyword evidence="3" id="KW-1185">Reference proteome</keyword>
<comment type="caution">
    <text evidence="2">The sequence shown here is derived from an EMBL/GenBank/DDBJ whole genome shotgun (WGS) entry which is preliminary data.</text>
</comment>
<proteinExistence type="predicted"/>
<reference evidence="2" key="1">
    <citation type="thesis" date="2020" institute="ProQuest LLC" country="789 East Eisenhower Parkway, Ann Arbor, MI, USA">
        <title>Comparative Genomics and Chromosome Evolution.</title>
        <authorList>
            <person name="Mudd A.B."/>
        </authorList>
    </citation>
    <scope>NUCLEOTIDE SEQUENCE</scope>
    <source>
        <strain evidence="2">HN-11 Male</strain>
        <tissue evidence="2">Kidney and liver</tissue>
    </source>
</reference>
<gene>
    <name evidence="2" type="ORF">GDO78_015282</name>
</gene>